<feature type="region of interest" description="Disordered" evidence="1">
    <location>
        <begin position="17"/>
        <end position="42"/>
    </location>
</feature>
<evidence type="ECO:0000313" key="2">
    <source>
        <dbReference type="EMBL" id="KAK9966351.1"/>
    </source>
</evidence>
<accession>A0AAW1ZYD9</accession>
<name>A0AAW1ZYD9_CULAL</name>
<gene>
    <name evidence="2" type="ORF">ABG768_003468</name>
</gene>
<dbReference type="AlphaFoldDB" id="A0AAW1ZYD9"/>
<sequence length="56" mass="6183">TELLQCRRRAGQNCLSLVPPSDAEEDGDVPLRASFSEDADAPPASHCEYVCEMFVR</sequence>
<proteinExistence type="predicted"/>
<reference evidence="2 3" key="1">
    <citation type="submission" date="2024-05" db="EMBL/GenBank/DDBJ databases">
        <title>A high-quality chromosomal-level genome assembly of Topmouth culter (Culter alburnus).</title>
        <authorList>
            <person name="Zhao H."/>
        </authorList>
    </citation>
    <scope>NUCLEOTIDE SEQUENCE [LARGE SCALE GENOMIC DNA]</scope>
    <source>
        <strain evidence="2">CATC2023</strain>
        <tissue evidence="2">Muscle</tissue>
    </source>
</reference>
<dbReference type="Proteomes" id="UP001479290">
    <property type="component" value="Unassembled WGS sequence"/>
</dbReference>
<organism evidence="2 3">
    <name type="scientific">Culter alburnus</name>
    <name type="common">Topmouth culter</name>
    <dbReference type="NCBI Taxonomy" id="194366"/>
    <lineage>
        <taxon>Eukaryota</taxon>
        <taxon>Metazoa</taxon>
        <taxon>Chordata</taxon>
        <taxon>Craniata</taxon>
        <taxon>Vertebrata</taxon>
        <taxon>Euteleostomi</taxon>
        <taxon>Actinopterygii</taxon>
        <taxon>Neopterygii</taxon>
        <taxon>Teleostei</taxon>
        <taxon>Ostariophysi</taxon>
        <taxon>Cypriniformes</taxon>
        <taxon>Xenocyprididae</taxon>
        <taxon>Xenocypridinae</taxon>
        <taxon>Culter</taxon>
    </lineage>
</organism>
<dbReference type="EMBL" id="JAWDJR010000011">
    <property type="protein sequence ID" value="KAK9966351.1"/>
    <property type="molecule type" value="Genomic_DNA"/>
</dbReference>
<evidence type="ECO:0000256" key="1">
    <source>
        <dbReference type="SAM" id="MobiDB-lite"/>
    </source>
</evidence>
<feature type="non-terminal residue" evidence="2">
    <location>
        <position position="1"/>
    </location>
</feature>
<keyword evidence="3" id="KW-1185">Reference proteome</keyword>
<evidence type="ECO:0000313" key="3">
    <source>
        <dbReference type="Proteomes" id="UP001479290"/>
    </source>
</evidence>
<protein>
    <submittedName>
        <fullName evidence="2">Uncharacterized protein</fullName>
    </submittedName>
</protein>
<comment type="caution">
    <text evidence="2">The sequence shown here is derived from an EMBL/GenBank/DDBJ whole genome shotgun (WGS) entry which is preliminary data.</text>
</comment>